<dbReference type="PANTHER" id="PTHR46425">
    <property type="entry name" value="TRANSCRIPTION TERMINATION FACTOR RHO"/>
    <property type="match status" value="1"/>
</dbReference>
<dbReference type="Gene3D" id="2.40.50.140">
    <property type="entry name" value="Nucleic acid-binding proteins"/>
    <property type="match status" value="1"/>
</dbReference>
<dbReference type="SMART" id="SM00357">
    <property type="entry name" value="CSP"/>
    <property type="match status" value="1"/>
</dbReference>
<keyword evidence="2" id="KW-0547">Nucleotide-binding</keyword>
<keyword evidence="3" id="KW-0805">Transcription regulation</keyword>
<evidence type="ECO:0000256" key="5">
    <source>
        <dbReference type="SAM" id="MobiDB-lite"/>
    </source>
</evidence>
<name>A0A382LIL2_9ZZZZ</name>
<dbReference type="SUPFAM" id="SSF50249">
    <property type="entry name" value="Nucleic acid-binding proteins"/>
    <property type="match status" value="1"/>
</dbReference>
<dbReference type="GO" id="GO:0008186">
    <property type="term" value="F:ATP-dependent activity, acting on RNA"/>
    <property type="evidence" value="ECO:0007669"/>
    <property type="project" value="InterPro"/>
</dbReference>
<dbReference type="PANTHER" id="PTHR46425:SF1">
    <property type="entry name" value="TRANSCRIPTION TERMINATION FACTOR RHO"/>
    <property type="match status" value="1"/>
</dbReference>
<evidence type="ECO:0000259" key="6">
    <source>
        <dbReference type="PROSITE" id="PS51856"/>
    </source>
</evidence>
<dbReference type="PROSITE" id="PS51856">
    <property type="entry name" value="RHO_RNA_BD"/>
    <property type="match status" value="1"/>
</dbReference>
<dbReference type="GO" id="GO:0004386">
    <property type="term" value="F:helicase activity"/>
    <property type="evidence" value="ECO:0007669"/>
    <property type="project" value="UniProtKB-KW"/>
</dbReference>
<dbReference type="EMBL" id="UINC01087248">
    <property type="protein sequence ID" value="SVC36460.1"/>
    <property type="molecule type" value="Genomic_DNA"/>
</dbReference>
<dbReference type="Pfam" id="PF07497">
    <property type="entry name" value="Rho_RNA_bind"/>
    <property type="match status" value="1"/>
</dbReference>
<accession>A0A382LIL2</accession>
<dbReference type="InterPro" id="IPR000194">
    <property type="entry name" value="ATPase_F1/V1/A1_a/bsu_nucl-bd"/>
</dbReference>
<dbReference type="AlphaFoldDB" id="A0A382LIL2"/>
<keyword evidence="2" id="KW-0347">Helicase</keyword>
<dbReference type="InterPro" id="IPR011129">
    <property type="entry name" value="CSD"/>
</dbReference>
<feature type="region of interest" description="Disordered" evidence="5">
    <location>
        <begin position="42"/>
        <end position="139"/>
    </location>
</feature>
<feature type="compositionally biased region" description="Basic and acidic residues" evidence="5">
    <location>
        <begin position="98"/>
        <end position="110"/>
    </location>
</feature>
<dbReference type="InterPro" id="IPR011113">
    <property type="entry name" value="Rho_RNA-bd"/>
</dbReference>
<feature type="compositionally biased region" description="Polar residues" evidence="5">
    <location>
        <begin position="73"/>
        <end position="83"/>
    </location>
</feature>
<dbReference type="Gene3D" id="3.40.50.300">
    <property type="entry name" value="P-loop containing nucleotide triphosphate hydrolases"/>
    <property type="match status" value="1"/>
</dbReference>
<proteinExistence type="predicted"/>
<dbReference type="GO" id="GO:0006353">
    <property type="term" value="P:DNA-templated transcription termination"/>
    <property type="evidence" value="ECO:0007669"/>
    <property type="project" value="InterPro"/>
</dbReference>
<organism evidence="7">
    <name type="scientific">marine metagenome</name>
    <dbReference type="NCBI Taxonomy" id="408172"/>
    <lineage>
        <taxon>unclassified sequences</taxon>
        <taxon>metagenomes</taxon>
        <taxon>ecological metagenomes</taxon>
    </lineage>
</organism>
<protein>
    <recommendedName>
        <fullName evidence="6">Rho RNA-BD domain-containing protein</fullName>
    </recommendedName>
</protein>
<keyword evidence="2" id="KW-0067">ATP-binding</keyword>
<evidence type="ECO:0000313" key="7">
    <source>
        <dbReference type="EMBL" id="SVC36460.1"/>
    </source>
</evidence>
<dbReference type="InterPro" id="IPR027417">
    <property type="entry name" value="P-loop_NTPase"/>
</dbReference>
<reference evidence="7" key="1">
    <citation type="submission" date="2018-05" db="EMBL/GenBank/DDBJ databases">
        <authorList>
            <person name="Lanie J.A."/>
            <person name="Ng W.-L."/>
            <person name="Kazmierczak K.M."/>
            <person name="Andrzejewski T.M."/>
            <person name="Davidsen T.M."/>
            <person name="Wayne K.J."/>
            <person name="Tettelin H."/>
            <person name="Glass J.I."/>
            <person name="Rusch D."/>
            <person name="Podicherti R."/>
            <person name="Tsui H.-C.T."/>
            <person name="Winkler M.E."/>
        </authorList>
    </citation>
    <scope>NUCLEOTIDE SEQUENCE</scope>
</reference>
<keyword evidence="1" id="KW-0378">Hydrolase</keyword>
<dbReference type="GO" id="GO:0003723">
    <property type="term" value="F:RNA binding"/>
    <property type="evidence" value="ECO:0007669"/>
    <property type="project" value="InterPro"/>
</dbReference>
<dbReference type="InterPro" id="IPR012340">
    <property type="entry name" value="NA-bd_OB-fold"/>
</dbReference>
<dbReference type="GO" id="GO:0016787">
    <property type="term" value="F:hydrolase activity"/>
    <property type="evidence" value="ECO:0007669"/>
    <property type="project" value="UniProtKB-KW"/>
</dbReference>
<dbReference type="Pfam" id="PF00006">
    <property type="entry name" value="ATP-synt_ab"/>
    <property type="match status" value="1"/>
</dbReference>
<evidence type="ECO:0000256" key="3">
    <source>
        <dbReference type="ARBA" id="ARBA00023015"/>
    </source>
</evidence>
<keyword evidence="4" id="KW-0804">Transcription</keyword>
<evidence type="ECO:0000256" key="2">
    <source>
        <dbReference type="ARBA" id="ARBA00022806"/>
    </source>
</evidence>
<evidence type="ECO:0000256" key="1">
    <source>
        <dbReference type="ARBA" id="ARBA00022801"/>
    </source>
</evidence>
<feature type="domain" description="Rho RNA-BD" evidence="6">
    <location>
        <begin position="140"/>
        <end position="213"/>
    </location>
</feature>
<dbReference type="InterPro" id="IPR004665">
    <property type="entry name" value="Term_rho"/>
</dbReference>
<dbReference type="SUPFAM" id="SSF52540">
    <property type="entry name" value="P-loop containing nucleoside triphosphate hydrolases"/>
    <property type="match status" value="1"/>
</dbReference>
<sequence length="315" mass="34370">MSDQPDRALLESKSRDDLVAMAAALGLDIAPRARKATIIDDILKGPTSERATNSDEASTVRRVRRTVEPVNRDGSNSDSSTQAAPEVTSGEDENDGDASPKDEERTKQDRDEDEAGVAEPGNRRRRRRGRDRDDNWQGEPVECQGILDLRDEGYGFLRTRGALPSNDDVYVAAKQVRSQGLRKGDIVKGASRPAARNEKNPALLRIDEINGAEPDETRERPLFEDLTAVHPREPLTLGSNGTENPTARAVDLIAPIGKGQRGLVVSPPECGKTSIIRELAVALETSHPDLHVIVLLIDERPEEVTDIATVVEGEV</sequence>
<feature type="non-terminal residue" evidence="7">
    <location>
        <position position="315"/>
    </location>
</feature>
<gene>
    <name evidence="7" type="ORF">METZ01_LOCUS289314</name>
</gene>
<dbReference type="GO" id="GO:0005524">
    <property type="term" value="F:ATP binding"/>
    <property type="evidence" value="ECO:0007669"/>
    <property type="project" value="InterPro"/>
</dbReference>
<evidence type="ECO:0000256" key="4">
    <source>
        <dbReference type="ARBA" id="ARBA00023163"/>
    </source>
</evidence>